<protein>
    <recommendedName>
        <fullName evidence="4">Microtubule-associated protein Jupiter</fullName>
    </recommendedName>
</protein>
<feature type="compositionally biased region" description="Polar residues" evidence="1">
    <location>
        <begin position="1"/>
        <end position="17"/>
    </location>
</feature>
<reference evidence="3" key="1">
    <citation type="submission" date="2023-01" db="EMBL/GenBank/DDBJ databases">
        <title>Key to firefly adult light organ development and bioluminescence: homeobox transcription factors regulate luciferase expression and transportation to peroxisome.</title>
        <authorList>
            <person name="Fu X."/>
        </authorList>
    </citation>
    <scope>NUCLEOTIDE SEQUENCE [LARGE SCALE GENOMIC DNA]</scope>
</reference>
<name>A0AAN7SB39_9COLE</name>
<dbReference type="AlphaFoldDB" id="A0AAN7SB39"/>
<feature type="compositionally biased region" description="Polar residues" evidence="1">
    <location>
        <begin position="35"/>
        <end position="50"/>
    </location>
</feature>
<sequence length="111" mass="12261">MTSTNINIGIDGRTSSRILKPPGGAHTDIFGTPVRNDSNTGRFAKQSQKSSISECFEYKSTVTKEVKENRDLINGNENEPINIISEEENPKPIEKPSRIRIPPGGFSSSLW</sequence>
<comment type="caution">
    <text evidence="2">The sequence shown here is derived from an EMBL/GenBank/DDBJ whole genome shotgun (WGS) entry which is preliminary data.</text>
</comment>
<keyword evidence="3" id="KW-1185">Reference proteome</keyword>
<dbReference type="Proteomes" id="UP001353858">
    <property type="component" value="Unassembled WGS sequence"/>
</dbReference>
<feature type="region of interest" description="Disordered" evidence="1">
    <location>
        <begin position="1"/>
        <end position="50"/>
    </location>
</feature>
<feature type="region of interest" description="Disordered" evidence="1">
    <location>
        <begin position="71"/>
        <end position="111"/>
    </location>
</feature>
<dbReference type="EMBL" id="JARPUR010000008">
    <property type="protein sequence ID" value="KAK4871754.1"/>
    <property type="molecule type" value="Genomic_DNA"/>
</dbReference>
<evidence type="ECO:0000256" key="1">
    <source>
        <dbReference type="SAM" id="MobiDB-lite"/>
    </source>
</evidence>
<evidence type="ECO:0008006" key="4">
    <source>
        <dbReference type="Google" id="ProtNLM"/>
    </source>
</evidence>
<proteinExistence type="predicted"/>
<accession>A0AAN7SB39</accession>
<evidence type="ECO:0000313" key="3">
    <source>
        <dbReference type="Proteomes" id="UP001353858"/>
    </source>
</evidence>
<feature type="compositionally biased region" description="Basic and acidic residues" evidence="1">
    <location>
        <begin position="88"/>
        <end position="97"/>
    </location>
</feature>
<gene>
    <name evidence="2" type="ORF">RN001_015878</name>
</gene>
<evidence type="ECO:0000313" key="2">
    <source>
        <dbReference type="EMBL" id="KAK4871754.1"/>
    </source>
</evidence>
<organism evidence="2 3">
    <name type="scientific">Aquatica leii</name>
    <dbReference type="NCBI Taxonomy" id="1421715"/>
    <lineage>
        <taxon>Eukaryota</taxon>
        <taxon>Metazoa</taxon>
        <taxon>Ecdysozoa</taxon>
        <taxon>Arthropoda</taxon>
        <taxon>Hexapoda</taxon>
        <taxon>Insecta</taxon>
        <taxon>Pterygota</taxon>
        <taxon>Neoptera</taxon>
        <taxon>Endopterygota</taxon>
        <taxon>Coleoptera</taxon>
        <taxon>Polyphaga</taxon>
        <taxon>Elateriformia</taxon>
        <taxon>Elateroidea</taxon>
        <taxon>Lampyridae</taxon>
        <taxon>Luciolinae</taxon>
        <taxon>Aquatica</taxon>
    </lineage>
</organism>